<dbReference type="GeneID" id="21011870"/>
<dbReference type="RefSeq" id="YP_009094421.1">
    <property type="nucleotide sequence ID" value="NC_025399.1"/>
</dbReference>
<accession>D8V092</accession>
<gene>
    <name evidence="1" type="primary">M</name>
</gene>
<reference evidence="1" key="1">
    <citation type="submission" date="2009-06" db="EMBL/GenBank/DDBJ databases">
        <title>Oak Vale virus harbours a six-gene genome and displays significant divergence amongst the Rhabdoviruses.</title>
        <authorList>
            <person name="Gubala A."/>
            <person name="Boyle D."/>
        </authorList>
    </citation>
    <scope>NUCLEOTIDE SEQUENCE</scope>
    <source>
        <strain evidence="1">CS1342</strain>
    </source>
</reference>
<evidence type="ECO:0000313" key="2">
    <source>
        <dbReference type="EMBL" id="AEJ07647.1"/>
    </source>
</evidence>
<reference evidence="2" key="3">
    <citation type="submission" date="2011-03" db="EMBL/GenBank/DDBJ databases">
        <authorList>
            <person name="Quan P.-L."/>
            <person name="Williams D."/>
            <person name="Briese T."/>
        </authorList>
    </citation>
    <scope>NUCLEOTIDE SEQUENCE</scope>
    <source>
        <strain evidence="2">CSIRO 1342</strain>
    </source>
</reference>
<sequence length="167" mass="19203">MNLLKFFSSGDPLAVSSAARRNARISYSLDITLDLSRINVSLDHKNVIEAIKRVISPPLEIRSLICYLLTSIRTFRVIKGETRTVGIKWELSKLTVPTDFPERFDKRWIVHREGILPGFDRPIMYKVHICIEPGPGGTAPDFKILSLMSEEERRSNFTQRDRGWVFN</sequence>
<dbReference type="EMBL" id="JF705876">
    <property type="protein sequence ID" value="AEJ07647.1"/>
    <property type="molecule type" value="Viral_cRNA"/>
</dbReference>
<organism evidence="1">
    <name type="scientific">Oak-Vale virus</name>
    <dbReference type="NCBI Taxonomy" id="318852"/>
    <lineage>
        <taxon>Viruses</taxon>
        <taxon>Riboviria</taxon>
        <taxon>Orthornavirae</taxon>
        <taxon>Negarnaviricota</taxon>
        <taxon>Haploviricotina</taxon>
        <taxon>Monjiviricetes</taxon>
        <taxon>Mononegavirales</taxon>
        <taxon>Rhabdoviridae</taxon>
        <taxon>Alpharhabdovirinae</taxon>
        <taxon>Sunrhavirus</taxon>
        <taxon>Sunrhavirus oakvale</taxon>
    </lineage>
</organism>
<keyword evidence="3" id="KW-1185">Reference proteome</keyword>
<proteinExistence type="predicted"/>
<evidence type="ECO:0000313" key="3">
    <source>
        <dbReference type="Proteomes" id="UP000136001"/>
    </source>
</evidence>
<dbReference type="EMBL" id="GQ294474">
    <property type="protein sequence ID" value="ADG86369.1"/>
    <property type="molecule type" value="Viral_cRNA"/>
</dbReference>
<dbReference type="KEGG" id="vg:21011870"/>
<reference evidence="2 3" key="2">
    <citation type="journal article" date="2011" name="Virus Res.">
        <title>Genetic characterization of K13965, a strain of Oak Vale virus from Western Australia.</title>
        <authorList>
            <person name="Quan P.L."/>
            <person name="Williams D.T."/>
            <person name="Johansen C.A."/>
            <person name="Jain K."/>
            <person name="Petrosov A."/>
            <person name="Diviney S.M."/>
            <person name="Tashmukhamedova A."/>
            <person name="Hutchison S.K."/>
            <person name="Tesh R.B."/>
            <person name="Mackenzie J.S."/>
            <person name="Briese T."/>
            <person name="Lipkin W.I."/>
        </authorList>
    </citation>
    <scope>NUCLEOTIDE SEQUENCE [LARGE SCALE GENOMIC DNA]</scope>
    <source>
        <strain evidence="2">CSIRO 1342</strain>
    </source>
</reference>
<protein>
    <submittedName>
        <fullName evidence="1">Matrix protein M</fullName>
    </submittedName>
    <submittedName>
        <fullName evidence="2">Putative matrix protein</fullName>
    </submittedName>
</protein>
<name>D8V092_9RHAB</name>
<evidence type="ECO:0000313" key="1">
    <source>
        <dbReference type="EMBL" id="ADG86369.1"/>
    </source>
</evidence>
<dbReference type="Proteomes" id="UP000136001">
    <property type="component" value="Segment"/>
</dbReference>